<dbReference type="AlphaFoldDB" id="A0A5B7HWU7"/>
<evidence type="ECO:0000313" key="2">
    <source>
        <dbReference type="EMBL" id="MPC76940.1"/>
    </source>
</evidence>
<protein>
    <submittedName>
        <fullName evidence="2">Uncharacterized protein</fullName>
    </submittedName>
</protein>
<accession>A0A5B7HWU7</accession>
<evidence type="ECO:0000313" key="3">
    <source>
        <dbReference type="Proteomes" id="UP000324222"/>
    </source>
</evidence>
<proteinExistence type="predicted"/>
<gene>
    <name evidence="2" type="ORF">E2C01_071377</name>
</gene>
<organism evidence="2 3">
    <name type="scientific">Portunus trituberculatus</name>
    <name type="common">Swimming crab</name>
    <name type="synonym">Neptunus trituberculatus</name>
    <dbReference type="NCBI Taxonomy" id="210409"/>
    <lineage>
        <taxon>Eukaryota</taxon>
        <taxon>Metazoa</taxon>
        <taxon>Ecdysozoa</taxon>
        <taxon>Arthropoda</taxon>
        <taxon>Crustacea</taxon>
        <taxon>Multicrustacea</taxon>
        <taxon>Malacostraca</taxon>
        <taxon>Eumalacostraca</taxon>
        <taxon>Eucarida</taxon>
        <taxon>Decapoda</taxon>
        <taxon>Pleocyemata</taxon>
        <taxon>Brachyura</taxon>
        <taxon>Eubrachyura</taxon>
        <taxon>Portunoidea</taxon>
        <taxon>Portunidae</taxon>
        <taxon>Portuninae</taxon>
        <taxon>Portunus</taxon>
    </lineage>
</organism>
<feature type="region of interest" description="Disordered" evidence="1">
    <location>
        <begin position="20"/>
        <end position="60"/>
    </location>
</feature>
<sequence>MGEGDGVAGNKENGALLSYYTRQSCEDQHSDTATPQHTATATQQNSKEEKSFAYLSPLGK</sequence>
<dbReference type="Proteomes" id="UP000324222">
    <property type="component" value="Unassembled WGS sequence"/>
</dbReference>
<evidence type="ECO:0000256" key="1">
    <source>
        <dbReference type="SAM" id="MobiDB-lite"/>
    </source>
</evidence>
<comment type="caution">
    <text evidence="2">The sequence shown here is derived from an EMBL/GenBank/DDBJ whole genome shotgun (WGS) entry which is preliminary data.</text>
</comment>
<keyword evidence="3" id="KW-1185">Reference proteome</keyword>
<dbReference type="EMBL" id="VSRR010044643">
    <property type="protein sequence ID" value="MPC76940.1"/>
    <property type="molecule type" value="Genomic_DNA"/>
</dbReference>
<reference evidence="2 3" key="1">
    <citation type="submission" date="2019-05" db="EMBL/GenBank/DDBJ databases">
        <title>Another draft genome of Portunus trituberculatus and its Hox gene families provides insights of decapod evolution.</title>
        <authorList>
            <person name="Jeong J.-H."/>
            <person name="Song I."/>
            <person name="Kim S."/>
            <person name="Choi T."/>
            <person name="Kim D."/>
            <person name="Ryu S."/>
            <person name="Kim W."/>
        </authorList>
    </citation>
    <scope>NUCLEOTIDE SEQUENCE [LARGE SCALE GENOMIC DNA]</scope>
    <source>
        <tissue evidence="2">Muscle</tissue>
    </source>
</reference>
<feature type="compositionally biased region" description="Low complexity" evidence="1">
    <location>
        <begin position="32"/>
        <end position="44"/>
    </location>
</feature>
<name>A0A5B7HWU7_PORTR</name>